<dbReference type="PANTHER" id="PTHR18640">
    <property type="entry name" value="SOLUTE CARRIER FAMILY 10 MEMBER 7"/>
    <property type="match status" value="1"/>
</dbReference>
<dbReference type="GO" id="GO:0005886">
    <property type="term" value="C:plasma membrane"/>
    <property type="evidence" value="ECO:0007669"/>
    <property type="project" value="TreeGrafter"/>
</dbReference>
<keyword evidence="1" id="KW-0472">Membrane</keyword>
<sequence length="353" mass="36928">MSAPAVTAPKQPTTGQPAPPSGLTLWLARLKPDTFTLLLVGTVALASVLPAKGAMIGVANGATDAAVFLLFFLYGARLSREAVIGGLTQWRLHLLVTSCTFVLFPLVGLALKPLVNLGVLTPDLYLGVLFLCTLPSTVQSSIAFTSIAGGNVAAAICSASASNLLGMVLTPLLVGLLLAKAGAGFSADALTSVFVQLLLPFMLGQLLRSRIGAWVARNKKVLGPVDRASILLVVYGAFSHAVNEGIWHQLDAVSLLKVVLVNIGLLALILTITTVVSRRLHLSRADEIAVVFCGSKKSLVSGIPMANVLFAGHTIGMIVLPLMLFHQIQLMVCAVLARRYASANPTAHGEDAD</sequence>
<dbReference type="AlphaFoldDB" id="A0A7X0B3R9"/>
<evidence type="ECO:0000313" key="2">
    <source>
        <dbReference type="EMBL" id="MBB6255200.1"/>
    </source>
</evidence>
<feature type="transmembrane region" description="Helical" evidence="1">
    <location>
        <begin position="253"/>
        <end position="276"/>
    </location>
</feature>
<dbReference type="EMBL" id="JACIIZ010000026">
    <property type="protein sequence ID" value="MBB6255200.1"/>
    <property type="molecule type" value="Genomic_DNA"/>
</dbReference>
<feature type="transmembrane region" description="Helical" evidence="1">
    <location>
        <begin position="305"/>
        <end position="325"/>
    </location>
</feature>
<organism evidence="2 3">
    <name type="scientific">Nitrospirillum iridis</name>
    <dbReference type="NCBI Taxonomy" id="765888"/>
    <lineage>
        <taxon>Bacteria</taxon>
        <taxon>Pseudomonadati</taxon>
        <taxon>Pseudomonadota</taxon>
        <taxon>Alphaproteobacteria</taxon>
        <taxon>Rhodospirillales</taxon>
        <taxon>Azospirillaceae</taxon>
        <taxon>Nitrospirillum</taxon>
    </lineage>
</organism>
<dbReference type="PANTHER" id="PTHR18640:SF5">
    <property type="entry name" value="SODIUM_BILE ACID COTRANSPORTER 7"/>
    <property type="match status" value="1"/>
</dbReference>
<proteinExistence type="predicted"/>
<dbReference type="InterPro" id="IPR038770">
    <property type="entry name" value="Na+/solute_symporter_sf"/>
</dbReference>
<keyword evidence="1" id="KW-1133">Transmembrane helix</keyword>
<dbReference type="InterPro" id="IPR016833">
    <property type="entry name" value="Put_Na-Bile_cotransptr"/>
</dbReference>
<dbReference type="Proteomes" id="UP000539175">
    <property type="component" value="Unassembled WGS sequence"/>
</dbReference>
<feature type="transmembrane region" description="Helical" evidence="1">
    <location>
        <begin position="57"/>
        <end position="78"/>
    </location>
</feature>
<accession>A0A7X0B3R9</accession>
<feature type="transmembrane region" description="Helical" evidence="1">
    <location>
        <begin position="152"/>
        <end position="177"/>
    </location>
</feature>
<keyword evidence="3" id="KW-1185">Reference proteome</keyword>
<name>A0A7X0B3R9_9PROT</name>
<dbReference type="Gene3D" id="1.20.1530.20">
    <property type="match status" value="1"/>
</dbReference>
<comment type="caution">
    <text evidence="2">The sequence shown here is derived from an EMBL/GenBank/DDBJ whole genome shotgun (WGS) entry which is preliminary data.</text>
</comment>
<protein>
    <submittedName>
        <fullName evidence="2">Sodium/bile acid cotransporter 7</fullName>
    </submittedName>
</protein>
<feature type="transmembrane region" description="Helical" evidence="1">
    <location>
        <begin position="189"/>
        <end position="207"/>
    </location>
</feature>
<dbReference type="RefSeq" id="WP_425491388.1">
    <property type="nucleotide sequence ID" value="NZ_JACIIZ010000026.1"/>
</dbReference>
<dbReference type="PIRSF" id="PIRSF026166">
    <property type="entry name" value="UCP026166"/>
    <property type="match status" value="1"/>
</dbReference>
<evidence type="ECO:0000313" key="3">
    <source>
        <dbReference type="Proteomes" id="UP000539175"/>
    </source>
</evidence>
<evidence type="ECO:0000256" key="1">
    <source>
        <dbReference type="SAM" id="Phobius"/>
    </source>
</evidence>
<keyword evidence="1" id="KW-0812">Transmembrane</keyword>
<dbReference type="Pfam" id="PF13593">
    <property type="entry name" value="SBF_like"/>
    <property type="match status" value="1"/>
</dbReference>
<feature type="transmembrane region" description="Helical" evidence="1">
    <location>
        <begin position="124"/>
        <end position="145"/>
    </location>
</feature>
<reference evidence="2 3" key="1">
    <citation type="submission" date="2020-08" db="EMBL/GenBank/DDBJ databases">
        <title>Genomic Encyclopedia of Type Strains, Phase IV (KMG-IV): sequencing the most valuable type-strain genomes for metagenomic binning, comparative biology and taxonomic classification.</title>
        <authorList>
            <person name="Goeker M."/>
        </authorList>
    </citation>
    <scope>NUCLEOTIDE SEQUENCE [LARGE SCALE GENOMIC DNA]</scope>
    <source>
        <strain evidence="2 3">DSM 22198</strain>
    </source>
</reference>
<gene>
    <name evidence="2" type="ORF">FHS74_005799</name>
</gene>
<feature type="transmembrane region" description="Helical" evidence="1">
    <location>
        <begin position="90"/>
        <end position="112"/>
    </location>
</feature>
<feature type="transmembrane region" description="Helical" evidence="1">
    <location>
        <begin position="228"/>
        <end position="247"/>
    </location>
</feature>